<dbReference type="InterPro" id="IPR039918">
    <property type="entry name" value="PPP4R4"/>
</dbReference>
<proteinExistence type="predicted"/>
<comment type="caution">
    <text evidence="2">The sequence shown here is derived from an EMBL/GenBank/DDBJ whole genome shotgun (WGS) entry which is preliminary data.</text>
</comment>
<reference evidence="2 3" key="1">
    <citation type="journal article" date="2016" name="Genome Biol. Evol.">
        <title>Gene Family Evolution Reflects Adaptation to Soil Environmental Stressors in the Genome of the Collembolan Orchesella cincta.</title>
        <authorList>
            <person name="Faddeeva-Vakhrusheva A."/>
            <person name="Derks M.F."/>
            <person name="Anvar S.Y."/>
            <person name="Agamennone V."/>
            <person name="Suring W."/>
            <person name="Smit S."/>
            <person name="van Straalen N.M."/>
            <person name="Roelofs D."/>
        </authorList>
    </citation>
    <scope>NUCLEOTIDE SEQUENCE [LARGE SCALE GENOMIC DNA]</scope>
    <source>
        <tissue evidence="2">Mixed pool</tissue>
    </source>
</reference>
<dbReference type="PANTHER" id="PTHR21467:SF0">
    <property type="entry name" value="SERINE_THREONINE-PROTEIN PHOSPHATASE 4 REGULATORY SUBUNIT 4"/>
    <property type="match status" value="1"/>
</dbReference>
<dbReference type="Proteomes" id="UP000094527">
    <property type="component" value="Unassembled WGS sequence"/>
</dbReference>
<dbReference type="EMBL" id="LJIJ01000154">
    <property type="protein sequence ID" value="ODN01400.1"/>
    <property type="molecule type" value="Genomic_DNA"/>
</dbReference>
<accession>A0A1D2N7Z7</accession>
<dbReference type="InterPro" id="IPR011989">
    <property type="entry name" value="ARM-like"/>
</dbReference>
<dbReference type="PANTHER" id="PTHR21467">
    <property type="entry name" value="PROTEIN PHOSPHATASE 4 REGULATORY SUBUNIT 4 PPP4R4"/>
    <property type="match status" value="1"/>
</dbReference>
<gene>
    <name evidence="2" type="ORF">Ocin01_05283</name>
</gene>
<organism evidence="2 3">
    <name type="scientific">Orchesella cincta</name>
    <name type="common">Springtail</name>
    <name type="synonym">Podura cincta</name>
    <dbReference type="NCBI Taxonomy" id="48709"/>
    <lineage>
        <taxon>Eukaryota</taxon>
        <taxon>Metazoa</taxon>
        <taxon>Ecdysozoa</taxon>
        <taxon>Arthropoda</taxon>
        <taxon>Hexapoda</taxon>
        <taxon>Collembola</taxon>
        <taxon>Entomobryomorpha</taxon>
        <taxon>Entomobryoidea</taxon>
        <taxon>Orchesellidae</taxon>
        <taxon>Orchesellinae</taxon>
        <taxon>Orchesella</taxon>
    </lineage>
</organism>
<dbReference type="AlphaFoldDB" id="A0A1D2N7Z7"/>
<evidence type="ECO:0000256" key="1">
    <source>
        <dbReference type="SAM" id="MobiDB-lite"/>
    </source>
</evidence>
<sequence length="198" mass="22496">MSITVIGFAQGRSVHDRMLFLYMAKKIMERFSRMYFRDHFFEDVLVLANDPIINVRRKVMELMPELKGVTEDPALQQKVDAILHKSRRSEVDRDMKGVIEELLSKMNGKKDKDSKRSTKAAAAEPKPKDPDDEKKELEEAFIESLEIDVGKAVSKTTVKEKRKSFFGSTKRKSVTNEDGNGNLPSLPMFQKAAAASNK</sequence>
<feature type="compositionally biased region" description="Basic residues" evidence="1">
    <location>
        <begin position="160"/>
        <end position="173"/>
    </location>
</feature>
<dbReference type="Gene3D" id="1.25.10.10">
    <property type="entry name" value="Leucine-rich Repeat Variant"/>
    <property type="match status" value="1"/>
</dbReference>
<evidence type="ECO:0000313" key="2">
    <source>
        <dbReference type="EMBL" id="ODN01400.1"/>
    </source>
</evidence>
<evidence type="ECO:0000313" key="3">
    <source>
        <dbReference type="Proteomes" id="UP000094527"/>
    </source>
</evidence>
<dbReference type="STRING" id="48709.A0A1D2N7Z7"/>
<protein>
    <submittedName>
        <fullName evidence="2">Serine/threonine-protein phosphatase 4 regulatory subunit 4</fullName>
    </submittedName>
</protein>
<feature type="compositionally biased region" description="Basic and acidic residues" evidence="1">
    <location>
        <begin position="103"/>
        <end position="116"/>
    </location>
</feature>
<feature type="region of interest" description="Disordered" evidence="1">
    <location>
        <begin position="103"/>
        <end position="137"/>
    </location>
</feature>
<keyword evidence="3" id="KW-1185">Reference proteome</keyword>
<dbReference type="OrthoDB" id="340346at2759"/>
<feature type="region of interest" description="Disordered" evidence="1">
    <location>
        <begin position="153"/>
        <end position="198"/>
    </location>
</feature>
<feature type="compositionally biased region" description="Basic and acidic residues" evidence="1">
    <location>
        <begin position="125"/>
        <end position="137"/>
    </location>
</feature>
<name>A0A1D2N7Z7_ORCCI</name>